<keyword evidence="3" id="KW-1185">Reference proteome</keyword>
<dbReference type="KEGG" id="gfm:Enr17x_27390"/>
<name>A0A518IC71_9PLAN</name>
<evidence type="ECO:0000256" key="1">
    <source>
        <dbReference type="SAM" id="MobiDB-lite"/>
    </source>
</evidence>
<feature type="region of interest" description="Disordered" evidence="1">
    <location>
        <begin position="1"/>
        <end position="85"/>
    </location>
</feature>
<keyword evidence="2" id="KW-0396">Initiation factor</keyword>
<evidence type="ECO:0000313" key="2">
    <source>
        <dbReference type="EMBL" id="QDV50697.1"/>
    </source>
</evidence>
<dbReference type="OrthoDB" id="270520at2"/>
<keyword evidence="2" id="KW-0648">Protein biosynthesis</keyword>
<sequence length="471" mass="53502">MDDSQSCAFGKDPSGNNHTDSPEEIGKTDQFPENTLESERGAGGSDEASDSKVRPGMNRHPALPENQGVESSNTTPSNHHCPSLSPVDTLSAGGLDWLSLSFYGSFDDSYWEQIRYHFSFAQQHAIENDHMNCFVKLPSEIMLKVEASGKGRGQSYCKWKFKYQGITFGIRDCQSSLVKDGQPPNIFIDIPSLPLLTYGESEILKLIYLVLDFLGYSIERVTPSRADLCVDLVDTSMSVIDEAVEKRCYVSRSRKFNKYLNNHVVETIRFGCPGSKTSVRIYNKFIECRNDIVKSQLLKDFRWGKKPDHELGAIRVEFQVMRDHLRDQHSIITYDDLITKRKSLARWLTHDWLRFTDKEPQPGHSDRVGPSVLWQKVIDAFDSWTGKGVEERSKRIVSGADITRLIYQIKGCVTSAIATTGKIPITYFELEKSIMDLLTPHYPLMIDDIRKKRKILEANHPYLVTDLTSSN</sequence>
<dbReference type="Proteomes" id="UP000318313">
    <property type="component" value="Chromosome"/>
</dbReference>
<reference evidence="2 3" key="1">
    <citation type="submission" date="2019-03" db="EMBL/GenBank/DDBJ databases">
        <title>Deep-cultivation of Planctomycetes and their phenomic and genomic characterization uncovers novel biology.</title>
        <authorList>
            <person name="Wiegand S."/>
            <person name="Jogler M."/>
            <person name="Boedeker C."/>
            <person name="Pinto D."/>
            <person name="Vollmers J."/>
            <person name="Rivas-Marin E."/>
            <person name="Kohn T."/>
            <person name="Peeters S.H."/>
            <person name="Heuer A."/>
            <person name="Rast P."/>
            <person name="Oberbeckmann S."/>
            <person name="Bunk B."/>
            <person name="Jeske O."/>
            <person name="Meyerdierks A."/>
            <person name="Storesund J.E."/>
            <person name="Kallscheuer N."/>
            <person name="Luecker S."/>
            <person name="Lage O.M."/>
            <person name="Pohl T."/>
            <person name="Merkel B.J."/>
            <person name="Hornburger P."/>
            <person name="Mueller R.-W."/>
            <person name="Bruemmer F."/>
            <person name="Labrenz M."/>
            <person name="Spormann A.M."/>
            <person name="Op den Camp H."/>
            <person name="Overmann J."/>
            <person name="Amann R."/>
            <person name="Jetten M.S.M."/>
            <person name="Mascher T."/>
            <person name="Medema M.H."/>
            <person name="Devos D.P."/>
            <person name="Kaster A.-K."/>
            <person name="Ovreas L."/>
            <person name="Rohde M."/>
            <person name="Galperin M.Y."/>
            <person name="Jogler C."/>
        </authorList>
    </citation>
    <scope>NUCLEOTIDE SEQUENCE [LARGE SCALE GENOMIC DNA]</scope>
    <source>
        <strain evidence="2 3">Enr17</strain>
    </source>
</reference>
<gene>
    <name evidence="2" type="ORF">Enr17x_27390</name>
</gene>
<accession>A0A518IC71</accession>
<dbReference type="GO" id="GO:0003743">
    <property type="term" value="F:translation initiation factor activity"/>
    <property type="evidence" value="ECO:0007669"/>
    <property type="project" value="UniProtKB-KW"/>
</dbReference>
<evidence type="ECO:0000313" key="3">
    <source>
        <dbReference type="Proteomes" id="UP000318313"/>
    </source>
</evidence>
<feature type="compositionally biased region" description="Polar residues" evidence="1">
    <location>
        <begin position="68"/>
        <end position="80"/>
    </location>
</feature>
<dbReference type="AlphaFoldDB" id="A0A518IC71"/>
<organism evidence="2 3">
    <name type="scientific">Gimesia fumaroli</name>
    <dbReference type="NCBI Taxonomy" id="2527976"/>
    <lineage>
        <taxon>Bacteria</taxon>
        <taxon>Pseudomonadati</taxon>
        <taxon>Planctomycetota</taxon>
        <taxon>Planctomycetia</taxon>
        <taxon>Planctomycetales</taxon>
        <taxon>Planctomycetaceae</taxon>
        <taxon>Gimesia</taxon>
    </lineage>
</organism>
<proteinExistence type="predicted"/>
<dbReference type="EMBL" id="CP037452">
    <property type="protein sequence ID" value="QDV50697.1"/>
    <property type="molecule type" value="Genomic_DNA"/>
</dbReference>
<dbReference type="RefSeq" id="WP_145309378.1">
    <property type="nucleotide sequence ID" value="NZ_CP037452.1"/>
</dbReference>
<protein>
    <submittedName>
        <fullName evidence="2">Replication initiation factor</fullName>
    </submittedName>
</protein>